<evidence type="ECO:0000256" key="2">
    <source>
        <dbReference type="ARBA" id="ARBA00023180"/>
    </source>
</evidence>
<dbReference type="Gene3D" id="2.60.120.230">
    <property type="match status" value="1"/>
</dbReference>
<feature type="chain" id="PRO_5044884010" description="Temptin" evidence="3">
    <location>
        <begin position="20"/>
        <end position="586"/>
    </location>
</feature>
<evidence type="ECO:0000313" key="7">
    <source>
        <dbReference type="EMBL" id="KAL3870621.1"/>
    </source>
</evidence>
<dbReference type="Proteomes" id="UP001634394">
    <property type="component" value="Unassembled WGS sequence"/>
</dbReference>
<accession>A0ABD3W9N8</accession>
<evidence type="ECO:0000259" key="6">
    <source>
        <dbReference type="Pfam" id="PF24784"/>
    </source>
</evidence>
<keyword evidence="8" id="KW-1185">Reference proteome</keyword>
<dbReference type="SUPFAM" id="SSF49742">
    <property type="entry name" value="PHM/PNGase F"/>
    <property type="match status" value="2"/>
</dbReference>
<organism evidence="7 8">
    <name type="scientific">Sinanodonta woodiana</name>
    <name type="common">Chinese pond mussel</name>
    <name type="synonym">Anodonta woodiana</name>
    <dbReference type="NCBI Taxonomy" id="1069815"/>
    <lineage>
        <taxon>Eukaryota</taxon>
        <taxon>Metazoa</taxon>
        <taxon>Spiralia</taxon>
        <taxon>Lophotrochozoa</taxon>
        <taxon>Mollusca</taxon>
        <taxon>Bivalvia</taxon>
        <taxon>Autobranchia</taxon>
        <taxon>Heteroconchia</taxon>
        <taxon>Palaeoheterodonta</taxon>
        <taxon>Unionida</taxon>
        <taxon>Unionoidea</taxon>
        <taxon>Unionidae</taxon>
        <taxon>Unioninae</taxon>
        <taxon>Sinanodonta</taxon>
    </lineage>
</organism>
<evidence type="ECO:0000256" key="1">
    <source>
        <dbReference type="ARBA" id="ARBA00023157"/>
    </source>
</evidence>
<dbReference type="AlphaFoldDB" id="A0ABD3W9N8"/>
<keyword evidence="2" id="KW-0325">Glycoprotein</keyword>
<evidence type="ECO:0000259" key="5">
    <source>
        <dbReference type="Pfam" id="PF03712"/>
    </source>
</evidence>
<dbReference type="InterPro" id="IPR000945">
    <property type="entry name" value="DBH-like"/>
</dbReference>
<dbReference type="InterPro" id="IPR008977">
    <property type="entry name" value="PHM/PNGase_F_dom_sf"/>
</dbReference>
<dbReference type="EMBL" id="JBJQND010000007">
    <property type="protein sequence ID" value="KAL3870621.1"/>
    <property type="molecule type" value="Genomic_DNA"/>
</dbReference>
<dbReference type="Pfam" id="PF01082">
    <property type="entry name" value="Cu2_monooxygen"/>
    <property type="match status" value="1"/>
</dbReference>
<dbReference type="InterPro" id="IPR014784">
    <property type="entry name" value="Cu2_ascorb_mOase-like_C"/>
</dbReference>
<reference evidence="7 8" key="1">
    <citation type="submission" date="2024-11" db="EMBL/GenBank/DDBJ databases">
        <title>Chromosome-level genome assembly of the freshwater bivalve Anodonta woodiana.</title>
        <authorList>
            <person name="Chen X."/>
        </authorList>
    </citation>
    <scope>NUCLEOTIDE SEQUENCE [LARGE SCALE GENOMIC DNA]</scope>
    <source>
        <strain evidence="7">MN2024</strain>
        <tissue evidence="7">Gills</tissue>
    </source>
</reference>
<evidence type="ECO:0000259" key="4">
    <source>
        <dbReference type="Pfam" id="PF01082"/>
    </source>
</evidence>
<evidence type="ECO:0008006" key="9">
    <source>
        <dbReference type="Google" id="ProtNLM"/>
    </source>
</evidence>
<dbReference type="InterPro" id="IPR000323">
    <property type="entry name" value="Cu2_ascorb_mOase_N"/>
</dbReference>
<feature type="domain" description="Temptin Cys/Cys disulfide" evidence="6">
    <location>
        <begin position="19"/>
        <end position="115"/>
    </location>
</feature>
<proteinExistence type="predicted"/>
<dbReference type="PANTHER" id="PTHR10157">
    <property type="entry name" value="DOPAMINE BETA HYDROXYLASE RELATED"/>
    <property type="match status" value="1"/>
</dbReference>
<dbReference type="InterPro" id="IPR036939">
    <property type="entry name" value="Cu2_ascorb_mOase_N_sf"/>
</dbReference>
<dbReference type="Gene3D" id="2.60.120.310">
    <property type="entry name" value="Copper type II, ascorbate-dependent monooxygenase, N-terminal domain"/>
    <property type="match status" value="1"/>
</dbReference>
<keyword evidence="1" id="KW-1015">Disulfide bond</keyword>
<dbReference type="InterPro" id="IPR057626">
    <property type="entry name" value="S-S_Temptin"/>
</dbReference>
<evidence type="ECO:0000313" key="8">
    <source>
        <dbReference type="Proteomes" id="UP001634394"/>
    </source>
</evidence>
<dbReference type="Pfam" id="PF24784">
    <property type="entry name" value="Temptin_C"/>
    <property type="match status" value="1"/>
</dbReference>
<protein>
    <recommendedName>
        <fullName evidence="9">Temptin</fullName>
    </recommendedName>
</protein>
<feature type="domain" description="Copper type II ascorbate-dependent monooxygenase N-terminal" evidence="4">
    <location>
        <begin position="153"/>
        <end position="270"/>
    </location>
</feature>
<gene>
    <name evidence="7" type="ORF">ACJMK2_038669</name>
</gene>
<dbReference type="PANTHER" id="PTHR10157:SF23">
    <property type="entry name" value="MOXD1 HOMOLOG 1"/>
    <property type="match status" value="1"/>
</dbReference>
<feature type="domain" description="Copper type II ascorbate-dependent monooxygenase C-terminal" evidence="5">
    <location>
        <begin position="292"/>
        <end position="434"/>
    </location>
</feature>
<evidence type="ECO:0000256" key="3">
    <source>
        <dbReference type="SAM" id="SignalP"/>
    </source>
</evidence>
<feature type="signal peptide" evidence="3">
    <location>
        <begin position="1"/>
        <end position="19"/>
    </location>
</feature>
<comment type="caution">
    <text evidence="7">The sequence shown here is derived from an EMBL/GenBank/DDBJ whole genome shotgun (WGS) entry which is preliminary data.</text>
</comment>
<name>A0ABD3W9N8_SINWO</name>
<dbReference type="Pfam" id="PF03712">
    <property type="entry name" value="Cu2_monoox_C"/>
    <property type="match status" value="1"/>
</dbReference>
<dbReference type="InterPro" id="IPR024548">
    <property type="entry name" value="Cu2_monoox_C"/>
</dbReference>
<keyword evidence="3" id="KW-0732">Signal</keyword>
<sequence length="586" mass="65596">MMGSIILTCVIQLIQGIWGYQMYQSRIPNGEIVPHPCKANYIWRGVGHTNALGGGERNPFGLAFYTAGKQWTKDLCQLDSDGDGKTNGQELGDPNCVWSPGRRPLQSVGLTHPGVCEPTNSSQCAGKNDWVDCHVGEFKCDAINNNETRNMTVRFPPTAVPPIETKYKCMLFDLPQDGDYHLVATNVILDNVNMMHHILVFGCTGTVASNITLNEPYDCAMSPGGACSDIIGLWSVGLLGQCHHESSGFRIGVNGYKRAAFEFHWNNPALINGTTDSSGMTFYYTPKLRPNDAGVLMIGQRYLYIPPGETAVTAIGTCPEECTRKMMTGNINIINAFNHMHYLGVQQRIELIRHGSKVQDVTFDENYSYDRPVIYRYDNPIEVRPGDELKTTCVFKSTSRYKTTTFGWDTSKEMCYGFLAFYPRKHFTLPFCRQWKNISTCDWEKDEIQGCRYKDITNMSIPETSVIYRSVTENCAPLGNCQKECLAVVKEIRRHPCFQGDMDTYLRTNAISPGESNSKIAILQFYAALDSCNVELALEAERANNMQKNCTLLPDSNGVDVFSGTESAWQIQPLLLLISLVWGVFQ</sequence>